<dbReference type="Proteomes" id="UP000596742">
    <property type="component" value="Unassembled WGS sequence"/>
</dbReference>
<dbReference type="InterPro" id="IPR000477">
    <property type="entry name" value="RT_dom"/>
</dbReference>
<evidence type="ECO:0000259" key="1">
    <source>
        <dbReference type="PROSITE" id="PS50878"/>
    </source>
</evidence>
<dbReference type="Pfam" id="PF00078">
    <property type="entry name" value="RVT_1"/>
    <property type="match status" value="1"/>
</dbReference>
<accession>A0A8B6G7U9</accession>
<dbReference type="OrthoDB" id="6149021at2759"/>
<dbReference type="CDD" id="cd03714">
    <property type="entry name" value="RT_DIRS1"/>
    <property type="match status" value="1"/>
</dbReference>
<keyword evidence="3" id="KW-1185">Reference proteome</keyword>
<dbReference type="PROSITE" id="PS50878">
    <property type="entry name" value="RT_POL"/>
    <property type="match status" value="1"/>
</dbReference>
<dbReference type="AlphaFoldDB" id="A0A8B6G7U9"/>
<reference evidence="2" key="1">
    <citation type="submission" date="2018-11" db="EMBL/GenBank/DDBJ databases">
        <authorList>
            <person name="Alioto T."/>
            <person name="Alioto T."/>
        </authorList>
    </citation>
    <scope>NUCLEOTIDE SEQUENCE</scope>
</reference>
<dbReference type="InterPro" id="IPR043502">
    <property type="entry name" value="DNA/RNA_pol_sf"/>
</dbReference>
<dbReference type="SUPFAM" id="SSF56672">
    <property type="entry name" value="DNA/RNA polymerases"/>
    <property type="match status" value="1"/>
</dbReference>
<name>A0A8B6G7U9_MYTGA</name>
<feature type="domain" description="Reverse transcriptase" evidence="1">
    <location>
        <begin position="236"/>
        <end position="430"/>
    </location>
</feature>
<proteinExistence type="predicted"/>
<protein>
    <recommendedName>
        <fullName evidence="1">Reverse transcriptase domain-containing protein</fullName>
    </recommendedName>
</protein>
<dbReference type="InterPro" id="IPR052055">
    <property type="entry name" value="Hepadnavirus_pol/RT"/>
</dbReference>
<gene>
    <name evidence="2" type="ORF">MGAL_10B030427</name>
</gene>
<dbReference type="EMBL" id="UYJE01007988">
    <property type="protein sequence ID" value="VDI59974.1"/>
    <property type="molecule type" value="Genomic_DNA"/>
</dbReference>
<sequence length="697" mass="79181">MQTVRLGAKRYAGLGWKLYDEQFRLRRSQEPAGSWSVIDTELWLLYMQPAGPINGPEFNIAQKPTNNFLKCYAYNYNGTCTQQYCTYKHACLKCSGVHPVIYCTNSKVTNSNNPQSPGIVQRDSDQPGLKHHKKQHLIFNPLHLGKCKITQDSVLLEHLWDKGKTPVKIKSLRELLSNYENKTDAAMLLLGFIEGFRLNYTGPRISSFASNLISAEVHKTETNLKLQKEVHLGRMLGPFSKIPISTLRISPIGVVSKNDGGWRLITHLSYPLNWSVNDFIDPEICKVKYSSFDKVVGMISELGNNVLCAKMDISQAFRILLVHPADFDLLGIFFDGKYYINKCLPEGCSISCALFEKFATFLHKTVALKAGIETLDHYLDDFFFAGESSTDNCTILMDTFNEVCRQLGVPLAENKTVGPTTCITFLGLEIDTVLMLVRIPPEKLDKLKFMLDQVLSKKKMALKELESITGLMAFCSRAIISARAFIRRFYDLIASVKNGKPYYTVRLNSEVKADARVWLNFLDQFNGQCYFPDRFWSTNESLELFTDSAGNVLLGCGAYFQGHWVQYQWPSSWADTSILLDITCLELIPIVLSFMIWGRSFRNKKILLRIDNQALVSIVNKRTSKSKRVMILIRQLVFLTMNNNIQFRAQHIEGEHNAIADALSRFQEQRFMDLVPNADSSPAAIPQEFLSMISELK</sequence>
<evidence type="ECO:0000313" key="2">
    <source>
        <dbReference type="EMBL" id="VDI59974.1"/>
    </source>
</evidence>
<dbReference type="InterPro" id="IPR043128">
    <property type="entry name" value="Rev_trsase/Diguanyl_cyclase"/>
</dbReference>
<dbReference type="Gene3D" id="3.30.70.270">
    <property type="match status" value="1"/>
</dbReference>
<evidence type="ECO:0000313" key="3">
    <source>
        <dbReference type="Proteomes" id="UP000596742"/>
    </source>
</evidence>
<dbReference type="PANTHER" id="PTHR33050:SF8">
    <property type="entry name" value="REVERSE TRANSCRIPTASE DOMAIN-CONTAINING PROTEIN"/>
    <property type="match status" value="1"/>
</dbReference>
<dbReference type="Gene3D" id="3.10.10.10">
    <property type="entry name" value="HIV Type 1 Reverse Transcriptase, subunit A, domain 1"/>
    <property type="match status" value="1"/>
</dbReference>
<comment type="caution">
    <text evidence="2">The sequence shown here is derived from an EMBL/GenBank/DDBJ whole genome shotgun (WGS) entry which is preliminary data.</text>
</comment>
<organism evidence="2 3">
    <name type="scientific">Mytilus galloprovincialis</name>
    <name type="common">Mediterranean mussel</name>
    <dbReference type="NCBI Taxonomy" id="29158"/>
    <lineage>
        <taxon>Eukaryota</taxon>
        <taxon>Metazoa</taxon>
        <taxon>Spiralia</taxon>
        <taxon>Lophotrochozoa</taxon>
        <taxon>Mollusca</taxon>
        <taxon>Bivalvia</taxon>
        <taxon>Autobranchia</taxon>
        <taxon>Pteriomorphia</taxon>
        <taxon>Mytilida</taxon>
        <taxon>Mytiloidea</taxon>
        <taxon>Mytilidae</taxon>
        <taxon>Mytilinae</taxon>
        <taxon>Mytilus</taxon>
    </lineage>
</organism>
<dbReference type="PANTHER" id="PTHR33050">
    <property type="entry name" value="REVERSE TRANSCRIPTASE DOMAIN-CONTAINING PROTEIN"/>
    <property type="match status" value="1"/>
</dbReference>
<dbReference type="CDD" id="cd09275">
    <property type="entry name" value="RNase_HI_RT_DIRS1"/>
    <property type="match status" value="1"/>
</dbReference>